<dbReference type="PANTHER" id="PTHR30477">
    <property type="entry name" value="ABC-TRANSPORTER METAL-BINDING PROTEIN"/>
    <property type="match status" value="1"/>
</dbReference>
<feature type="transmembrane region" description="Helical" evidence="7">
    <location>
        <begin position="58"/>
        <end position="77"/>
    </location>
</feature>
<dbReference type="RefSeq" id="WP_115310004.1">
    <property type="nucleotide sequence ID" value="NZ_UHIO01000001.1"/>
</dbReference>
<dbReference type="SUPFAM" id="SSF81345">
    <property type="entry name" value="ABC transporter involved in vitamin B12 uptake, BtuC"/>
    <property type="match status" value="1"/>
</dbReference>
<evidence type="ECO:0000256" key="5">
    <source>
        <dbReference type="ARBA" id="ARBA00023136"/>
    </source>
</evidence>
<comment type="subcellular location">
    <subcellularLocation>
        <location evidence="6">Cell membrane</location>
        <topology evidence="6">Multi-pass membrane protein</topology>
    </subcellularLocation>
    <subcellularLocation>
        <location evidence="1">Membrane</location>
        <topology evidence="1">Multi-pass membrane protein</topology>
    </subcellularLocation>
</comment>
<gene>
    <name evidence="8" type="primary">znuB</name>
    <name evidence="8" type="ORF">NCTC12020_00790</name>
</gene>
<accession>A0A380NJE7</accession>
<keyword evidence="5 7" id="KW-0472">Membrane</keyword>
<proteinExistence type="inferred from homology"/>
<feature type="transmembrane region" description="Helical" evidence="7">
    <location>
        <begin position="12"/>
        <end position="32"/>
    </location>
</feature>
<feature type="transmembrane region" description="Helical" evidence="7">
    <location>
        <begin position="89"/>
        <end position="107"/>
    </location>
</feature>
<feature type="transmembrane region" description="Helical" evidence="7">
    <location>
        <begin position="243"/>
        <end position="264"/>
    </location>
</feature>
<evidence type="ECO:0000256" key="2">
    <source>
        <dbReference type="ARBA" id="ARBA00008034"/>
    </source>
</evidence>
<name>A0A380NJE7_9FIRM</name>
<dbReference type="GO" id="GO:0010043">
    <property type="term" value="P:response to zinc ion"/>
    <property type="evidence" value="ECO:0007669"/>
    <property type="project" value="TreeGrafter"/>
</dbReference>
<dbReference type="InterPro" id="IPR037294">
    <property type="entry name" value="ABC_BtuC-like"/>
</dbReference>
<dbReference type="GO" id="GO:0043190">
    <property type="term" value="C:ATP-binding cassette (ABC) transporter complex"/>
    <property type="evidence" value="ECO:0007669"/>
    <property type="project" value="InterPro"/>
</dbReference>
<evidence type="ECO:0000313" key="9">
    <source>
        <dbReference type="Proteomes" id="UP000255367"/>
    </source>
</evidence>
<evidence type="ECO:0000256" key="7">
    <source>
        <dbReference type="SAM" id="Phobius"/>
    </source>
</evidence>
<dbReference type="InterPro" id="IPR001626">
    <property type="entry name" value="ABC_TroCD"/>
</dbReference>
<keyword evidence="6" id="KW-0813">Transport</keyword>
<protein>
    <submittedName>
        <fullName evidence="8">High-affinity zinc uptake system membrane protein znuB</fullName>
    </submittedName>
</protein>
<dbReference type="OrthoDB" id="9798540at2"/>
<dbReference type="PANTHER" id="PTHR30477:SF0">
    <property type="entry name" value="METAL TRANSPORT SYSTEM MEMBRANE PROTEIN TM_0125-RELATED"/>
    <property type="match status" value="1"/>
</dbReference>
<keyword evidence="9" id="KW-1185">Reference proteome</keyword>
<feature type="transmembrane region" description="Helical" evidence="7">
    <location>
        <begin position="119"/>
        <end position="149"/>
    </location>
</feature>
<dbReference type="AlphaFoldDB" id="A0A380NJE7"/>
<organism evidence="8 9">
    <name type="scientific">Veillonella criceti</name>
    <dbReference type="NCBI Taxonomy" id="103891"/>
    <lineage>
        <taxon>Bacteria</taxon>
        <taxon>Bacillati</taxon>
        <taxon>Bacillota</taxon>
        <taxon>Negativicutes</taxon>
        <taxon>Veillonellales</taxon>
        <taxon>Veillonellaceae</taxon>
        <taxon>Veillonella</taxon>
    </lineage>
</organism>
<dbReference type="Pfam" id="PF00950">
    <property type="entry name" value="ABC-3"/>
    <property type="match status" value="1"/>
</dbReference>
<evidence type="ECO:0000256" key="6">
    <source>
        <dbReference type="RuleBase" id="RU003943"/>
    </source>
</evidence>
<dbReference type="Gene3D" id="1.10.3470.10">
    <property type="entry name" value="ABC transporter involved in vitamin B12 uptake, BtuC"/>
    <property type="match status" value="1"/>
</dbReference>
<keyword evidence="4 7" id="KW-1133">Transmembrane helix</keyword>
<dbReference type="GO" id="GO:0055085">
    <property type="term" value="P:transmembrane transport"/>
    <property type="evidence" value="ECO:0007669"/>
    <property type="project" value="InterPro"/>
</dbReference>
<keyword evidence="3 6" id="KW-0812">Transmembrane</keyword>
<evidence type="ECO:0000313" key="8">
    <source>
        <dbReference type="EMBL" id="SUP42154.1"/>
    </source>
</evidence>
<feature type="transmembrane region" description="Helical" evidence="7">
    <location>
        <begin position="217"/>
        <end position="237"/>
    </location>
</feature>
<evidence type="ECO:0000256" key="1">
    <source>
        <dbReference type="ARBA" id="ARBA00004141"/>
    </source>
</evidence>
<evidence type="ECO:0000256" key="3">
    <source>
        <dbReference type="ARBA" id="ARBA00022692"/>
    </source>
</evidence>
<feature type="transmembrane region" description="Helical" evidence="7">
    <location>
        <begin position="190"/>
        <end position="210"/>
    </location>
</feature>
<dbReference type="Proteomes" id="UP000255367">
    <property type="component" value="Unassembled WGS sequence"/>
</dbReference>
<feature type="transmembrane region" description="Helical" evidence="7">
    <location>
        <begin position="161"/>
        <end position="184"/>
    </location>
</feature>
<reference evidence="8 9" key="1">
    <citation type="submission" date="2018-06" db="EMBL/GenBank/DDBJ databases">
        <authorList>
            <consortium name="Pathogen Informatics"/>
            <person name="Doyle S."/>
        </authorList>
    </citation>
    <scope>NUCLEOTIDE SEQUENCE [LARGE SCALE GENOMIC DNA]</scope>
    <source>
        <strain evidence="8 9">NCTC12020</strain>
    </source>
</reference>
<dbReference type="EMBL" id="UHIO01000001">
    <property type="protein sequence ID" value="SUP42154.1"/>
    <property type="molecule type" value="Genomic_DNA"/>
</dbReference>
<evidence type="ECO:0000256" key="4">
    <source>
        <dbReference type="ARBA" id="ARBA00022989"/>
    </source>
</evidence>
<comment type="similarity">
    <text evidence="2 6">Belongs to the ABC-3 integral membrane protein family.</text>
</comment>
<sequence>MDIFSYEFMQRAFLAGVIVALMCPLIGTFIVIKRQSLLSEGLGHVAFAGVTGASLLQIYPPLGAAALTVLTAIGIELIRRRQNQYTDMILALFFYTGLALAVIFATMTKMPSTGLLNFLFGSILTVTTADIMTIAIVAVIVAIMVYVVYSRLLFTAFDEQIAITAGIPVARINMLFAILTALVVVMGMTIVGILLIGALMIVPVAAAHLWRQGFVKTLLLSEAYSMGSVILGLIVAFEFDLAPGGTIVLVAILGYAFTFALAVAKGTR</sequence>